<dbReference type="RefSeq" id="XP_033666073.1">
    <property type="nucleotide sequence ID" value="XM_033813176.1"/>
</dbReference>
<dbReference type="Proteomes" id="UP000799537">
    <property type="component" value="Unassembled WGS sequence"/>
</dbReference>
<name>A0A6A6CDB8_ZASCE</name>
<organism evidence="1 2">
    <name type="scientific">Zasmidium cellare ATCC 36951</name>
    <dbReference type="NCBI Taxonomy" id="1080233"/>
    <lineage>
        <taxon>Eukaryota</taxon>
        <taxon>Fungi</taxon>
        <taxon>Dikarya</taxon>
        <taxon>Ascomycota</taxon>
        <taxon>Pezizomycotina</taxon>
        <taxon>Dothideomycetes</taxon>
        <taxon>Dothideomycetidae</taxon>
        <taxon>Mycosphaerellales</taxon>
        <taxon>Mycosphaerellaceae</taxon>
        <taxon>Zasmidium</taxon>
    </lineage>
</organism>
<dbReference type="GeneID" id="54566448"/>
<reference evidence="1" key="1">
    <citation type="journal article" date="2020" name="Stud. Mycol.">
        <title>101 Dothideomycetes genomes: a test case for predicting lifestyles and emergence of pathogens.</title>
        <authorList>
            <person name="Haridas S."/>
            <person name="Albert R."/>
            <person name="Binder M."/>
            <person name="Bloem J."/>
            <person name="Labutti K."/>
            <person name="Salamov A."/>
            <person name="Andreopoulos B."/>
            <person name="Baker S."/>
            <person name="Barry K."/>
            <person name="Bills G."/>
            <person name="Bluhm B."/>
            <person name="Cannon C."/>
            <person name="Castanera R."/>
            <person name="Culley D."/>
            <person name="Daum C."/>
            <person name="Ezra D."/>
            <person name="Gonzalez J."/>
            <person name="Henrissat B."/>
            <person name="Kuo A."/>
            <person name="Liang C."/>
            <person name="Lipzen A."/>
            <person name="Lutzoni F."/>
            <person name="Magnuson J."/>
            <person name="Mondo S."/>
            <person name="Nolan M."/>
            <person name="Ohm R."/>
            <person name="Pangilinan J."/>
            <person name="Park H.-J."/>
            <person name="Ramirez L."/>
            <person name="Alfaro M."/>
            <person name="Sun H."/>
            <person name="Tritt A."/>
            <person name="Yoshinaga Y."/>
            <person name="Zwiers L.-H."/>
            <person name="Turgeon B."/>
            <person name="Goodwin S."/>
            <person name="Spatafora J."/>
            <person name="Crous P."/>
            <person name="Grigoriev I."/>
        </authorList>
    </citation>
    <scope>NUCLEOTIDE SEQUENCE</scope>
    <source>
        <strain evidence="1">ATCC 36951</strain>
    </source>
</reference>
<dbReference type="AlphaFoldDB" id="A0A6A6CDB8"/>
<evidence type="ECO:0000313" key="1">
    <source>
        <dbReference type="EMBL" id="KAF2165184.1"/>
    </source>
</evidence>
<proteinExistence type="predicted"/>
<sequence length="110" mass="12649">MQVGVLGGEYVDDGDDLITPQLSKSFPPMQMHCQASKRLPQQKDVPFKKNKDTVHRHPTTNKKKAHYQSRNIQLRLAGTERQTFVTIRRKPARKGEMHHYIIAEARSGEN</sequence>
<protein>
    <submittedName>
        <fullName evidence="1">Uncharacterized protein</fullName>
    </submittedName>
</protein>
<gene>
    <name evidence="1" type="ORF">M409DRAFT_56062</name>
</gene>
<keyword evidence="2" id="KW-1185">Reference proteome</keyword>
<evidence type="ECO:0000313" key="2">
    <source>
        <dbReference type="Proteomes" id="UP000799537"/>
    </source>
</evidence>
<accession>A0A6A6CDB8</accession>
<dbReference type="EMBL" id="ML993601">
    <property type="protein sequence ID" value="KAF2165184.1"/>
    <property type="molecule type" value="Genomic_DNA"/>
</dbReference>